<sequence length="111" mass="13036">MKKKPLWWRRLVAALAPRRKLKIVDGDMLPEKLPLWTLVIARDDGEDWSVGMRCPCGCGERLEMMLLREVKPRWDVSVDSRGHISLHPSVWQREGCKSHFWVRSGKIIWCD</sequence>
<comment type="caution">
    <text evidence="1">The sequence shown here is derived from an EMBL/GenBank/DDBJ whole genome shotgun (WGS) entry which is preliminary data.</text>
</comment>
<protein>
    <submittedName>
        <fullName evidence="1">Uncharacterized protein</fullName>
    </submittedName>
</protein>
<dbReference type="AlphaFoldDB" id="A0A973WWG4"/>
<dbReference type="EMBL" id="JABWSX010000001">
    <property type="protein sequence ID" value="NVL11721.1"/>
    <property type="molecule type" value="Genomic_DNA"/>
</dbReference>
<reference evidence="1" key="1">
    <citation type="submission" date="2020-06" db="EMBL/GenBank/DDBJ databases">
        <title>Whole Genome Sequence of Bradyrhizobium sp. Strain 66S1MB.</title>
        <authorList>
            <person name="Bromfield E."/>
            <person name="Cloutier S."/>
        </authorList>
    </citation>
    <scope>NUCLEOTIDE SEQUENCE</scope>
    <source>
        <strain evidence="1">66S1MB</strain>
    </source>
</reference>
<accession>A0A973WWG4</accession>
<gene>
    <name evidence="1" type="ORF">HU230_39935</name>
</gene>
<dbReference type="InterPro" id="IPR045384">
    <property type="entry name" value="DUF6527"/>
</dbReference>
<dbReference type="Pfam" id="PF20137">
    <property type="entry name" value="BubE"/>
    <property type="match status" value="1"/>
</dbReference>
<organism evidence="1">
    <name type="scientific">Bradyrhizobium quebecense</name>
    <dbReference type="NCBI Taxonomy" id="2748629"/>
    <lineage>
        <taxon>Bacteria</taxon>
        <taxon>Pseudomonadati</taxon>
        <taxon>Pseudomonadota</taxon>
        <taxon>Alphaproteobacteria</taxon>
        <taxon>Hyphomicrobiales</taxon>
        <taxon>Nitrobacteraceae</taxon>
        <taxon>Bradyrhizobium</taxon>
    </lineage>
</organism>
<name>A0A973WWG4_9BRAD</name>
<proteinExistence type="predicted"/>
<evidence type="ECO:0000313" key="1">
    <source>
        <dbReference type="EMBL" id="NVL11721.1"/>
    </source>
</evidence>
<dbReference type="RefSeq" id="WP_176534601.1">
    <property type="nucleotide sequence ID" value="NZ_CP088022.1"/>
</dbReference>